<dbReference type="STRING" id="5866.A0A061D103"/>
<keyword evidence="6 7" id="KW-0413">Isomerase</keyword>
<dbReference type="KEGG" id="bbig:BBBOND_0107990"/>
<dbReference type="Pfam" id="PF03095">
    <property type="entry name" value="PTPA"/>
    <property type="match status" value="1"/>
</dbReference>
<dbReference type="OMA" id="RAMEYKI"/>
<reference evidence="9" key="1">
    <citation type="journal article" date="2014" name="Nucleic Acids Res.">
        <title>The evolutionary dynamics of variant antigen genes in Babesia reveal a history of genomic innovation underlying host-parasite interaction.</title>
        <authorList>
            <person name="Jackson A.P."/>
            <person name="Otto T.D."/>
            <person name="Darby A."/>
            <person name="Ramaprasad A."/>
            <person name="Xia D."/>
            <person name="Echaide I.E."/>
            <person name="Farber M."/>
            <person name="Gahlot S."/>
            <person name="Gamble J."/>
            <person name="Gupta D."/>
            <person name="Gupta Y."/>
            <person name="Jackson L."/>
            <person name="Malandrin L."/>
            <person name="Malas T.B."/>
            <person name="Moussa E."/>
            <person name="Nair M."/>
            <person name="Reid A.J."/>
            <person name="Sanders M."/>
            <person name="Sharma J."/>
            <person name="Tracey A."/>
            <person name="Quail M.A."/>
            <person name="Weir W."/>
            <person name="Wastling J.M."/>
            <person name="Hall N."/>
            <person name="Willadsen P."/>
            <person name="Lingelbach K."/>
            <person name="Shiels B."/>
            <person name="Tait A."/>
            <person name="Berriman M."/>
            <person name="Allred D.R."/>
            <person name="Pain A."/>
        </authorList>
    </citation>
    <scope>NUCLEOTIDE SEQUENCE [LARGE SCALE GENOMIC DNA]</scope>
    <source>
        <strain evidence="9">Bond</strain>
    </source>
</reference>
<organism evidence="8 9">
    <name type="scientific">Babesia bigemina</name>
    <dbReference type="NCBI Taxonomy" id="5866"/>
    <lineage>
        <taxon>Eukaryota</taxon>
        <taxon>Sar</taxon>
        <taxon>Alveolata</taxon>
        <taxon>Apicomplexa</taxon>
        <taxon>Aconoidasida</taxon>
        <taxon>Piroplasmida</taxon>
        <taxon>Babesiidae</taxon>
        <taxon>Babesia</taxon>
    </lineage>
</organism>
<comment type="catalytic activity">
    <reaction evidence="1 7">
        <text>[protein]-peptidylproline (omega=180) = [protein]-peptidylproline (omega=0)</text>
        <dbReference type="Rhea" id="RHEA:16237"/>
        <dbReference type="Rhea" id="RHEA-COMP:10747"/>
        <dbReference type="Rhea" id="RHEA-COMP:10748"/>
        <dbReference type="ChEBI" id="CHEBI:83833"/>
        <dbReference type="ChEBI" id="CHEBI:83834"/>
        <dbReference type="EC" id="5.2.1.8"/>
    </reaction>
</comment>
<comment type="function">
    <text evidence="7">PPIases accelerate the folding of proteins. It catalyzes the cis-trans isomerization of proline imidic peptide bonds in oligopeptides.</text>
</comment>
<keyword evidence="5 7" id="KW-0697">Rotamase</keyword>
<dbReference type="GO" id="GO:0000159">
    <property type="term" value="C:protein phosphatase type 2A complex"/>
    <property type="evidence" value="ECO:0007669"/>
    <property type="project" value="TreeGrafter"/>
</dbReference>
<dbReference type="GeneID" id="24563042"/>
<sequence>MEADMPPPTTTPNQQDADDAMKFILKLNDAAANKPIPDVAEFQRGDSDATANNVVLKLESVLQKLHDMTEDHKPEDYSDCRFGSKAHPMWLHEVQEMWDEIANTLGIVKACSNQSLRLIIRGNFIHSFGNQVRIDYGTGHELQFVIFLKRLRDVGLIRSHDLSGVALRVMSRYFRLIQHLIDRYRLEPAGSKGAWGIDHYQFLPFVLGSAQLMSNEAIKPGEVVLNGFKTPEEDKYIFLQTVEYIKRKVRGMPLEIASPMLHGICASCTWSRINSGLLEMYKNDIAHLTRVRHGS</sequence>
<gene>
    <name evidence="8" type="ORF">BBBOND_0107990</name>
</gene>
<dbReference type="Proteomes" id="UP000033188">
    <property type="component" value="Chromosome 1"/>
</dbReference>
<evidence type="ECO:0000256" key="2">
    <source>
        <dbReference type="ARBA" id="ARBA00004496"/>
    </source>
</evidence>
<comment type="similarity">
    <text evidence="3 7">Belongs to the PTPA-type PPIase family.</text>
</comment>
<evidence type="ECO:0000256" key="5">
    <source>
        <dbReference type="ARBA" id="ARBA00023110"/>
    </source>
</evidence>
<accession>A0A061D103</accession>
<dbReference type="RefSeq" id="XP_012766687.1">
    <property type="nucleotide sequence ID" value="XM_012911233.1"/>
</dbReference>
<dbReference type="InterPro" id="IPR043170">
    <property type="entry name" value="PTPA_C_lid"/>
</dbReference>
<dbReference type="PANTHER" id="PTHR10012">
    <property type="entry name" value="SERINE/THREONINE-PROTEIN PHOSPHATASE 2A REGULATORY SUBUNIT B"/>
    <property type="match status" value="1"/>
</dbReference>
<dbReference type="PIRSF" id="PIRSF016325">
    <property type="entry name" value="Phstyr_phstse_ac"/>
    <property type="match status" value="1"/>
</dbReference>
<evidence type="ECO:0000313" key="9">
    <source>
        <dbReference type="Proteomes" id="UP000033188"/>
    </source>
</evidence>
<evidence type="ECO:0000313" key="8">
    <source>
        <dbReference type="EMBL" id="CDR94501.1"/>
    </source>
</evidence>
<dbReference type="GO" id="GO:0008160">
    <property type="term" value="F:protein tyrosine phosphatase activator activity"/>
    <property type="evidence" value="ECO:0007669"/>
    <property type="project" value="TreeGrafter"/>
</dbReference>
<dbReference type="GO" id="GO:0005634">
    <property type="term" value="C:nucleus"/>
    <property type="evidence" value="ECO:0007669"/>
    <property type="project" value="TreeGrafter"/>
</dbReference>
<evidence type="ECO:0000256" key="4">
    <source>
        <dbReference type="ARBA" id="ARBA00022490"/>
    </source>
</evidence>
<dbReference type="GO" id="GO:0003755">
    <property type="term" value="F:peptidyl-prolyl cis-trans isomerase activity"/>
    <property type="evidence" value="ECO:0007669"/>
    <property type="project" value="UniProtKB-KW"/>
</dbReference>
<keyword evidence="9" id="KW-1185">Reference proteome</keyword>
<evidence type="ECO:0000256" key="1">
    <source>
        <dbReference type="ARBA" id="ARBA00000971"/>
    </source>
</evidence>
<dbReference type="GO" id="GO:0005737">
    <property type="term" value="C:cytoplasm"/>
    <property type="evidence" value="ECO:0007669"/>
    <property type="project" value="UniProtKB-SubCell"/>
</dbReference>
<dbReference type="SUPFAM" id="SSF140984">
    <property type="entry name" value="PTPA-like"/>
    <property type="match status" value="1"/>
</dbReference>
<name>A0A061D103_BABBI</name>
<dbReference type="InterPro" id="IPR037218">
    <property type="entry name" value="PTPA_sf"/>
</dbReference>
<keyword evidence="4 7" id="KW-0963">Cytoplasm</keyword>
<protein>
    <recommendedName>
        <fullName evidence="7">Serine/threonine-protein phosphatase 2A activator</fullName>
        <ecNumber evidence="7">5.2.1.8</ecNumber>
    </recommendedName>
    <alternativeName>
        <fullName evidence="7">Phosphotyrosyl phosphatase activator</fullName>
    </alternativeName>
</protein>
<evidence type="ECO:0000256" key="6">
    <source>
        <dbReference type="ARBA" id="ARBA00023235"/>
    </source>
</evidence>
<comment type="subcellular location">
    <subcellularLocation>
        <location evidence="2 7">Cytoplasm</location>
    </subcellularLocation>
</comment>
<dbReference type="AlphaFoldDB" id="A0A061D103"/>
<dbReference type="GO" id="GO:0007052">
    <property type="term" value="P:mitotic spindle organization"/>
    <property type="evidence" value="ECO:0007669"/>
    <property type="project" value="TreeGrafter"/>
</dbReference>
<dbReference type="InterPro" id="IPR004327">
    <property type="entry name" value="Phstyr_phstse_ac"/>
</dbReference>
<dbReference type="EMBL" id="LK391707">
    <property type="protein sequence ID" value="CDR94501.1"/>
    <property type="molecule type" value="Genomic_DNA"/>
</dbReference>
<dbReference type="OrthoDB" id="16120at2759"/>
<evidence type="ECO:0000256" key="7">
    <source>
        <dbReference type="RuleBase" id="RU361210"/>
    </source>
</evidence>
<dbReference type="VEuPathDB" id="PiroplasmaDB:BBBOND_0107990"/>
<dbReference type="Gene3D" id="1.20.120.1150">
    <property type="match status" value="1"/>
</dbReference>
<evidence type="ECO:0000256" key="3">
    <source>
        <dbReference type="ARBA" id="ARBA00011019"/>
    </source>
</evidence>
<dbReference type="PANTHER" id="PTHR10012:SF0">
    <property type="entry name" value="SERINE_THREONINE-PROTEIN PHOSPHATASE 2A ACTIVATOR"/>
    <property type="match status" value="1"/>
</dbReference>
<dbReference type="EC" id="5.2.1.8" evidence="7"/>
<proteinExistence type="inferred from homology"/>